<dbReference type="PRINTS" id="PR00344">
    <property type="entry name" value="BCTRLSENSOR"/>
</dbReference>
<gene>
    <name evidence="7" type="ORF">J2851_000635</name>
</gene>
<dbReference type="InterPro" id="IPR003661">
    <property type="entry name" value="HisK_dim/P_dom"/>
</dbReference>
<evidence type="ECO:0000313" key="8">
    <source>
        <dbReference type="Proteomes" id="UP000781958"/>
    </source>
</evidence>
<feature type="coiled-coil region" evidence="4">
    <location>
        <begin position="55"/>
        <end position="96"/>
    </location>
</feature>
<dbReference type="SMART" id="SM00387">
    <property type="entry name" value="HATPase_c"/>
    <property type="match status" value="1"/>
</dbReference>
<feature type="domain" description="Histidine kinase" evidence="6">
    <location>
        <begin position="105"/>
        <end position="337"/>
    </location>
</feature>
<sequence>MTFNLFAAEEQAIEEARLLGERLSAVAPEVRADFDALVEAFKRSTREQRRLVRVSDRLQAQLGSANQELERRRQEAETALADLRDAQEAMVRAEKLASLGSLVAGVAHEINTPVGIAVSCASHLSDATDRLRARAQAGELSKADFTRYLTTATDTSALILANCERAARLITSFKQVAVDRASAERRAVDLSRYIQETLVSLEPKLRQGGHAVAVDCPDDLIVDSYPGALSQILTNLVMNSLTHAYGDGQAGRLTIVVDQPDPETVRLTYGDDGRGIPAANLPQIFDPFFTTRRGEGGSGLGLHIVHNLAVGALKGAIAAESTPGEGTRFVVTFPKDTPPKNTPEDPPPARDDRA</sequence>
<accession>A0ABS4SE95</accession>
<name>A0ABS4SE95_9PROT</name>
<evidence type="ECO:0000256" key="5">
    <source>
        <dbReference type="SAM" id="MobiDB-lite"/>
    </source>
</evidence>
<dbReference type="Pfam" id="PF02518">
    <property type="entry name" value="HATPase_c"/>
    <property type="match status" value="1"/>
</dbReference>
<dbReference type="InterPro" id="IPR036890">
    <property type="entry name" value="HATPase_C_sf"/>
</dbReference>
<dbReference type="PANTHER" id="PTHR43065">
    <property type="entry name" value="SENSOR HISTIDINE KINASE"/>
    <property type="match status" value="1"/>
</dbReference>
<comment type="caution">
    <text evidence="7">The sequence shown here is derived from an EMBL/GenBank/DDBJ whole genome shotgun (WGS) entry which is preliminary data.</text>
</comment>
<dbReference type="PANTHER" id="PTHR43065:SF47">
    <property type="match status" value="1"/>
</dbReference>
<evidence type="ECO:0000256" key="3">
    <source>
        <dbReference type="ARBA" id="ARBA00022553"/>
    </source>
</evidence>
<keyword evidence="7" id="KW-0808">Transferase</keyword>
<evidence type="ECO:0000313" key="7">
    <source>
        <dbReference type="EMBL" id="MBP2290893.1"/>
    </source>
</evidence>
<evidence type="ECO:0000256" key="4">
    <source>
        <dbReference type="SAM" id="Coils"/>
    </source>
</evidence>
<protein>
    <recommendedName>
        <fullName evidence="2">histidine kinase</fullName>
        <ecNumber evidence="2">2.7.13.3</ecNumber>
    </recommendedName>
</protein>
<evidence type="ECO:0000256" key="2">
    <source>
        <dbReference type="ARBA" id="ARBA00012438"/>
    </source>
</evidence>
<dbReference type="InterPro" id="IPR005467">
    <property type="entry name" value="His_kinase_dom"/>
</dbReference>
<dbReference type="InterPro" id="IPR004358">
    <property type="entry name" value="Sig_transdc_His_kin-like_C"/>
</dbReference>
<dbReference type="Gene3D" id="1.10.287.130">
    <property type="match status" value="1"/>
</dbReference>
<reference evidence="7 8" key="1">
    <citation type="submission" date="2021-03" db="EMBL/GenBank/DDBJ databases">
        <title>Genomic Encyclopedia of Type Strains, Phase III (KMG-III): the genomes of soil and plant-associated and newly described type strains.</title>
        <authorList>
            <person name="Whitman W."/>
        </authorList>
    </citation>
    <scope>NUCLEOTIDE SEQUENCE [LARGE SCALE GENOMIC DNA]</scope>
    <source>
        <strain evidence="7 8">IMMIB AFH-6</strain>
    </source>
</reference>
<keyword evidence="7" id="KW-0418">Kinase</keyword>
<dbReference type="CDD" id="cd00075">
    <property type="entry name" value="HATPase"/>
    <property type="match status" value="1"/>
</dbReference>
<dbReference type="EMBL" id="JAGINP010000002">
    <property type="protein sequence ID" value="MBP2290893.1"/>
    <property type="molecule type" value="Genomic_DNA"/>
</dbReference>
<organism evidence="7 8">
    <name type="scientific">Azospirillum rugosum</name>
    <dbReference type="NCBI Taxonomy" id="416170"/>
    <lineage>
        <taxon>Bacteria</taxon>
        <taxon>Pseudomonadati</taxon>
        <taxon>Pseudomonadota</taxon>
        <taxon>Alphaproteobacteria</taxon>
        <taxon>Rhodospirillales</taxon>
        <taxon>Azospirillaceae</taxon>
        <taxon>Azospirillum</taxon>
    </lineage>
</organism>
<evidence type="ECO:0000259" key="6">
    <source>
        <dbReference type="PROSITE" id="PS50109"/>
    </source>
</evidence>
<dbReference type="InterPro" id="IPR003594">
    <property type="entry name" value="HATPase_dom"/>
</dbReference>
<dbReference type="Gene3D" id="3.30.565.10">
    <property type="entry name" value="Histidine kinase-like ATPase, C-terminal domain"/>
    <property type="match status" value="1"/>
</dbReference>
<dbReference type="CDD" id="cd00082">
    <property type="entry name" value="HisKA"/>
    <property type="match status" value="1"/>
</dbReference>
<proteinExistence type="predicted"/>
<dbReference type="Proteomes" id="UP000781958">
    <property type="component" value="Unassembled WGS sequence"/>
</dbReference>
<keyword evidence="8" id="KW-1185">Reference proteome</keyword>
<evidence type="ECO:0000256" key="1">
    <source>
        <dbReference type="ARBA" id="ARBA00000085"/>
    </source>
</evidence>
<keyword evidence="4" id="KW-0175">Coiled coil</keyword>
<dbReference type="SUPFAM" id="SSF55874">
    <property type="entry name" value="ATPase domain of HSP90 chaperone/DNA topoisomerase II/histidine kinase"/>
    <property type="match status" value="1"/>
</dbReference>
<feature type="region of interest" description="Disordered" evidence="5">
    <location>
        <begin position="325"/>
        <end position="354"/>
    </location>
</feature>
<keyword evidence="3" id="KW-0597">Phosphoprotein</keyword>
<comment type="catalytic activity">
    <reaction evidence="1">
        <text>ATP + protein L-histidine = ADP + protein N-phospho-L-histidine.</text>
        <dbReference type="EC" id="2.7.13.3"/>
    </reaction>
</comment>
<dbReference type="EC" id="2.7.13.3" evidence="2"/>
<dbReference type="PROSITE" id="PS50109">
    <property type="entry name" value="HIS_KIN"/>
    <property type="match status" value="1"/>
</dbReference>
<dbReference type="GO" id="GO:0016301">
    <property type="term" value="F:kinase activity"/>
    <property type="evidence" value="ECO:0007669"/>
    <property type="project" value="UniProtKB-KW"/>
</dbReference>
<dbReference type="RefSeq" id="WP_209763823.1">
    <property type="nucleotide sequence ID" value="NZ_JAGINP010000002.1"/>
</dbReference>